<name>A0A6N7W6K2_9ACTO</name>
<dbReference type="EMBL" id="VULO01000010">
    <property type="protein sequence ID" value="MSS84905.1"/>
    <property type="molecule type" value="Genomic_DNA"/>
</dbReference>
<keyword evidence="4" id="KW-0949">S-adenosyl-L-methionine</keyword>
<evidence type="ECO:0000256" key="4">
    <source>
        <dbReference type="ARBA" id="ARBA00022691"/>
    </source>
</evidence>
<dbReference type="InterPro" id="IPR002052">
    <property type="entry name" value="DNA_methylase_N6_adenine_CS"/>
</dbReference>
<dbReference type="GO" id="GO:0008170">
    <property type="term" value="F:N-methyltransferase activity"/>
    <property type="evidence" value="ECO:0007669"/>
    <property type="project" value="InterPro"/>
</dbReference>
<feature type="domain" description="DNA methylase N-4/N-6" evidence="5">
    <location>
        <begin position="66"/>
        <end position="438"/>
    </location>
</feature>
<keyword evidence="7" id="KW-1185">Reference proteome</keyword>
<comment type="caution">
    <text evidence="6">The sequence shown here is derived from an EMBL/GenBank/DDBJ whole genome shotgun (WGS) entry which is preliminary data.</text>
</comment>
<dbReference type="Pfam" id="PF01555">
    <property type="entry name" value="N6_N4_Mtase"/>
    <property type="match status" value="1"/>
</dbReference>
<evidence type="ECO:0000256" key="3">
    <source>
        <dbReference type="ARBA" id="ARBA00022679"/>
    </source>
</evidence>
<organism evidence="6 7">
    <name type="scientific">Scrofimicrobium canadense</name>
    <dbReference type="NCBI Taxonomy" id="2652290"/>
    <lineage>
        <taxon>Bacteria</taxon>
        <taxon>Bacillati</taxon>
        <taxon>Actinomycetota</taxon>
        <taxon>Actinomycetes</taxon>
        <taxon>Actinomycetales</taxon>
        <taxon>Actinomycetaceae</taxon>
        <taxon>Scrofimicrobium</taxon>
    </lineage>
</organism>
<dbReference type="RefSeq" id="WP_154545664.1">
    <property type="nucleotide sequence ID" value="NZ_VULO01000010.1"/>
</dbReference>
<dbReference type="PROSITE" id="PS00092">
    <property type="entry name" value="N6_MTASE"/>
    <property type="match status" value="1"/>
</dbReference>
<reference evidence="6 7" key="1">
    <citation type="submission" date="2019-08" db="EMBL/GenBank/DDBJ databases">
        <title>In-depth cultivation of the pig gut microbiome towards novel bacterial diversity and tailored functional studies.</title>
        <authorList>
            <person name="Wylensek D."/>
            <person name="Hitch T.C.A."/>
            <person name="Clavel T."/>
        </authorList>
    </citation>
    <scope>NUCLEOTIDE SEQUENCE [LARGE SCALE GENOMIC DNA]</scope>
    <source>
        <strain evidence="6 7">WB03_NA08</strain>
    </source>
</reference>
<dbReference type="Proteomes" id="UP000470875">
    <property type="component" value="Unassembled WGS sequence"/>
</dbReference>
<dbReference type="InterPro" id="IPR002941">
    <property type="entry name" value="DNA_methylase_N4/N6"/>
</dbReference>
<accession>A0A6N7W6K2</accession>
<comment type="similarity">
    <text evidence="1">Belongs to the N(4)/N(6)-methyltransferase family.</text>
</comment>
<keyword evidence="2 6" id="KW-0489">Methyltransferase</keyword>
<keyword evidence="3 6" id="KW-0808">Transferase</keyword>
<dbReference type="InterPro" id="IPR002295">
    <property type="entry name" value="N4/N6-MTase_EcoPI_Mod-like"/>
</dbReference>
<dbReference type="GO" id="GO:0032259">
    <property type="term" value="P:methylation"/>
    <property type="evidence" value="ECO:0007669"/>
    <property type="project" value="UniProtKB-KW"/>
</dbReference>
<evidence type="ECO:0000313" key="6">
    <source>
        <dbReference type="EMBL" id="MSS84905.1"/>
    </source>
</evidence>
<evidence type="ECO:0000259" key="5">
    <source>
        <dbReference type="Pfam" id="PF01555"/>
    </source>
</evidence>
<dbReference type="Gene3D" id="3.40.50.150">
    <property type="entry name" value="Vaccinia Virus protein VP39"/>
    <property type="match status" value="2"/>
</dbReference>
<evidence type="ECO:0000256" key="2">
    <source>
        <dbReference type="ARBA" id="ARBA00022603"/>
    </source>
</evidence>
<evidence type="ECO:0000256" key="1">
    <source>
        <dbReference type="ARBA" id="ARBA00006594"/>
    </source>
</evidence>
<dbReference type="PRINTS" id="PR00506">
    <property type="entry name" value="D21N6MTFRASE"/>
</dbReference>
<dbReference type="InterPro" id="IPR029063">
    <property type="entry name" value="SAM-dependent_MTases_sf"/>
</dbReference>
<evidence type="ECO:0000313" key="7">
    <source>
        <dbReference type="Proteomes" id="UP000470875"/>
    </source>
</evidence>
<protein>
    <submittedName>
        <fullName evidence="6">Site-specific DNA-methyltransferase</fullName>
    </submittedName>
</protein>
<dbReference type="AlphaFoldDB" id="A0A6N7W6K2"/>
<proteinExistence type="inferred from homology"/>
<dbReference type="SUPFAM" id="SSF53335">
    <property type="entry name" value="S-adenosyl-L-methionine-dependent methyltransferases"/>
    <property type="match status" value="1"/>
</dbReference>
<gene>
    <name evidence="6" type="ORF">FYJ24_09040</name>
</gene>
<dbReference type="GO" id="GO:0003677">
    <property type="term" value="F:DNA binding"/>
    <property type="evidence" value="ECO:0007669"/>
    <property type="project" value="InterPro"/>
</dbReference>
<sequence>MPELNWVGKDKVVTHHMDVPYRVLDRQYSFDEEGQHEDDNGSPNMIIHGDNLEALKALLPQYEGKVDCIYIDPPYNTGNEGWVYNDNVNDPRIKRWLGDVVGKEGEDLSRHDKWLCMMYPRLRLLHRLLAPTGAIFISIDDNEAANLRLVCNEIFGAHCFVADISWQRNYSTRNDSKGIPAEVEHILAFSKQPGWNPRKLERSEEMNSIYKNPDNDRGTWTSDNPFAPGAATHQGMVYAIQHPFTGKMIYPGTGNCWRYQQEEMLRIFSGWTDYELRDLDDADERARVCGVPVEDVKTGVQGIVLSKSLDEARADAEAVYERGQWPRFYFTKGGLGGVRRKTYLDSVGGALPTNFWSYEVAGHTDEAKKEIRAIFDGRVAFDTPKPSRLVERVLQIATSPDGLVLDSFAGSGTTAHAVLNLNKKDGGNRRFILIELGDYADTVTAERIRRTIQGFKRQTEEEVVLFDQKLTVAALKKAPEILNEASKIADDAAGQYAKVSRPKVVTTVKGKTGSSSVQVVATQVHDHDVSGTGGSFSFYELGSPLLLDGDLNPAVPVEQVREYVWFTETQTPLRPSKVPECPFFLGIYRDTAYHFIYDVEAATNLDRSYLASLTPKVLADAQVIYADTCTLSTAELSALNVTFKKIPRDITRL</sequence>